<accession>A0ABY3WLA5</accession>
<evidence type="ECO:0000313" key="2">
    <source>
        <dbReference type="Proteomes" id="UP000828924"/>
    </source>
</evidence>
<protein>
    <submittedName>
        <fullName evidence="1">MafI family immunity protein</fullName>
    </submittedName>
</protein>
<organism evidence="1 2">
    <name type="scientific">Streptomyces formicae</name>
    <dbReference type="NCBI Taxonomy" id="1616117"/>
    <lineage>
        <taxon>Bacteria</taxon>
        <taxon>Bacillati</taxon>
        <taxon>Actinomycetota</taxon>
        <taxon>Actinomycetes</taxon>
        <taxon>Kitasatosporales</taxon>
        <taxon>Streptomycetaceae</taxon>
        <taxon>Streptomyces</taxon>
    </lineage>
</organism>
<dbReference type="NCBIfam" id="NF033691">
    <property type="entry name" value="immunity_MafI"/>
    <property type="match status" value="1"/>
</dbReference>
<dbReference type="InterPro" id="IPR047880">
    <property type="entry name" value="MafI-like"/>
</dbReference>
<dbReference type="RefSeq" id="WP_242330856.1">
    <property type="nucleotide sequence ID" value="NZ_CP071872.1"/>
</dbReference>
<dbReference type="EMBL" id="CP071872">
    <property type="protein sequence ID" value="UNM12249.1"/>
    <property type="molecule type" value="Genomic_DNA"/>
</dbReference>
<gene>
    <name evidence="1" type="ORF">J4032_12530</name>
</gene>
<evidence type="ECO:0000313" key="1">
    <source>
        <dbReference type="EMBL" id="UNM12249.1"/>
    </source>
</evidence>
<sequence>MEAVEYVAKIEELLEESPITAPLVAVDVRDLLTAGEFALAFDTMCSWIYEDELSISEEYYERLVRLSEDLGSHDLIARMRELVTG</sequence>
<keyword evidence="2" id="KW-1185">Reference proteome</keyword>
<reference evidence="1 2" key="1">
    <citation type="submission" date="2021-03" db="EMBL/GenBank/DDBJ databases">
        <title>Complete genome of Streptomyces formicae strain 1H-GS9 (DSM 100524).</title>
        <authorList>
            <person name="Atanasov K.E."/>
            <person name="Altabella T."/>
            <person name="Ferrer A."/>
        </authorList>
    </citation>
    <scope>NUCLEOTIDE SEQUENCE [LARGE SCALE GENOMIC DNA]</scope>
    <source>
        <strain evidence="1 2">1H-GS9</strain>
    </source>
</reference>
<name>A0ABY3WLA5_9ACTN</name>
<proteinExistence type="predicted"/>
<dbReference type="Proteomes" id="UP000828924">
    <property type="component" value="Chromosome"/>
</dbReference>